<dbReference type="InterPro" id="IPR000727">
    <property type="entry name" value="T_SNARE_dom"/>
</dbReference>
<dbReference type="InterPro" id="IPR004090">
    <property type="entry name" value="Chemotax_Me-accpt_rcpt"/>
</dbReference>
<protein>
    <recommendedName>
        <fullName evidence="11">Methyl-accepting chemotaxis protein</fullName>
    </recommendedName>
</protein>
<comment type="caution">
    <text evidence="9">The sequence shown here is derived from an EMBL/GenBank/DDBJ whole genome shotgun (WGS) entry which is preliminary data.</text>
</comment>
<dbReference type="PANTHER" id="PTHR32089:SF112">
    <property type="entry name" value="LYSOZYME-LIKE PROTEIN-RELATED"/>
    <property type="match status" value="1"/>
</dbReference>
<proteinExistence type="inferred from homology"/>
<evidence type="ECO:0000256" key="5">
    <source>
        <dbReference type="PROSITE-ProRule" id="PRU00284"/>
    </source>
</evidence>
<comment type="similarity">
    <text evidence="4">Belongs to the methyl-accepting chemotaxis (MCP) protein family.</text>
</comment>
<feature type="transmembrane region" description="Helical" evidence="6">
    <location>
        <begin position="13"/>
        <end position="35"/>
    </location>
</feature>
<dbReference type="InterPro" id="IPR004089">
    <property type="entry name" value="MCPsignal_dom"/>
</dbReference>
<feature type="domain" description="T-SNARE coiled-coil homology" evidence="8">
    <location>
        <begin position="465"/>
        <end position="527"/>
    </location>
</feature>
<keyword evidence="10" id="KW-1185">Reference proteome</keyword>
<feature type="domain" description="Methyl-accepting transducer" evidence="7">
    <location>
        <begin position="306"/>
        <end position="549"/>
    </location>
</feature>
<keyword evidence="6" id="KW-0472">Membrane</keyword>
<evidence type="ECO:0008006" key="11">
    <source>
        <dbReference type="Google" id="ProtNLM"/>
    </source>
</evidence>
<dbReference type="RefSeq" id="WP_111360019.1">
    <property type="nucleotide sequence ID" value="NZ_NPEU01000534.1"/>
</dbReference>
<dbReference type="Proteomes" id="UP000248863">
    <property type="component" value="Unassembled WGS sequence"/>
</dbReference>
<dbReference type="SMART" id="SM00283">
    <property type="entry name" value="MA"/>
    <property type="match status" value="1"/>
</dbReference>
<evidence type="ECO:0000259" key="7">
    <source>
        <dbReference type="PROSITE" id="PS50111"/>
    </source>
</evidence>
<dbReference type="GO" id="GO:0007165">
    <property type="term" value="P:signal transduction"/>
    <property type="evidence" value="ECO:0007669"/>
    <property type="project" value="UniProtKB-KW"/>
</dbReference>
<comment type="subcellular location">
    <subcellularLocation>
        <location evidence="1">Cell inner membrane</location>
        <topology evidence="1">Multi-pass membrane protein</topology>
    </subcellularLocation>
</comment>
<evidence type="ECO:0000256" key="4">
    <source>
        <dbReference type="ARBA" id="ARBA00029447"/>
    </source>
</evidence>
<dbReference type="PROSITE" id="PS50192">
    <property type="entry name" value="T_SNARE"/>
    <property type="match status" value="1"/>
</dbReference>
<name>A0A327JX94_9BRAD</name>
<feature type="non-terminal residue" evidence="9">
    <location>
        <position position="582"/>
    </location>
</feature>
<dbReference type="Gene3D" id="1.10.287.950">
    <property type="entry name" value="Methyl-accepting chemotaxis protein"/>
    <property type="match status" value="1"/>
</dbReference>
<evidence type="ECO:0000256" key="1">
    <source>
        <dbReference type="ARBA" id="ARBA00004429"/>
    </source>
</evidence>
<dbReference type="PROSITE" id="PS50111">
    <property type="entry name" value="CHEMOTAXIS_TRANSDUC_2"/>
    <property type="match status" value="1"/>
</dbReference>
<dbReference type="OrthoDB" id="8320983at2"/>
<dbReference type="SUPFAM" id="SSF158472">
    <property type="entry name" value="HAMP domain-like"/>
    <property type="match status" value="1"/>
</dbReference>
<dbReference type="GO" id="GO:0004888">
    <property type="term" value="F:transmembrane signaling receptor activity"/>
    <property type="evidence" value="ECO:0007669"/>
    <property type="project" value="InterPro"/>
</dbReference>
<reference evidence="9 10" key="1">
    <citation type="submission" date="2017-07" db="EMBL/GenBank/DDBJ databases">
        <title>Draft Genome Sequences of Select Purple Nonsulfur Bacteria.</title>
        <authorList>
            <person name="Lasarre B."/>
            <person name="Mckinlay J.B."/>
        </authorList>
    </citation>
    <scope>NUCLEOTIDE SEQUENCE [LARGE SCALE GENOMIC DNA]</scope>
    <source>
        <strain evidence="9 10">DSM 11907</strain>
    </source>
</reference>
<dbReference type="EMBL" id="NPEU01000534">
    <property type="protein sequence ID" value="RAI31099.1"/>
    <property type="molecule type" value="Genomic_DNA"/>
</dbReference>
<dbReference type="PANTHER" id="PTHR32089">
    <property type="entry name" value="METHYL-ACCEPTING CHEMOTAXIS PROTEIN MCPB"/>
    <property type="match status" value="1"/>
</dbReference>
<organism evidence="9 10">
    <name type="scientific">Rhodoplanes elegans</name>
    <dbReference type="NCBI Taxonomy" id="29408"/>
    <lineage>
        <taxon>Bacteria</taxon>
        <taxon>Pseudomonadati</taxon>
        <taxon>Pseudomonadota</taxon>
        <taxon>Alphaproteobacteria</taxon>
        <taxon>Hyphomicrobiales</taxon>
        <taxon>Nitrobacteraceae</taxon>
        <taxon>Rhodoplanes</taxon>
    </lineage>
</organism>
<evidence type="ECO:0000256" key="2">
    <source>
        <dbReference type="ARBA" id="ARBA00022519"/>
    </source>
</evidence>
<dbReference type="Pfam" id="PF00015">
    <property type="entry name" value="MCPsignal"/>
    <property type="match status" value="1"/>
</dbReference>
<evidence type="ECO:0000256" key="3">
    <source>
        <dbReference type="ARBA" id="ARBA00023224"/>
    </source>
</evidence>
<evidence type="ECO:0000313" key="10">
    <source>
        <dbReference type="Proteomes" id="UP000248863"/>
    </source>
</evidence>
<keyword evidence="6" id="KW-1133">Transmembrane helix</keyword>
<keyword evidence="6" id="KW-0812">Transmembrane</keyword>
<evidence type="ECO:0000313" key="9">
    <source>
        <dbReference type="EMBL" id="RAI31099.1"/>
    </source>
</evidence>
<feature type="transmembrane region" description="Helical" evidence="6">
    <location>
        <begin position="198"/>
        <end position="221"/>
    </location>
</feature>
<gene>
    <name evidence="9" type="ORF">CH338_26460</name>
</gene>
<keyword evidence="2" id="KW-1003">Cell membrane</keyword>
<dbReference type="SUPFAM" id="SSF58104">
    <property type="entry name" value="Methyl-accepting chemotaxis protein (MCP) signaling domain"/>
    <property type="match status" value="1"/>
</dbReference>
<dbReference type="AlphaFoldDB" id="A0A327JX94"/>
<dbReference type="GO" id="GO:0005886">
    <property type="term" value="C:plasma membrane"/>
    <property type="evidence" value="ECO:0007669"/>
    <property type="project" value="UniProtKB-SubCell"/>
</dbReference>
<dbReference type="Gene3D" id="6.10.340.10">
    <property type="match status" value="1"/>
</dbReference>
<keyword evidence="2" id="KW-0997">Cell inner membrane</keyword>
<evidence type="ECO:0000259" key="8">
    <source>
        <dbReference type="PROSITE" id="PS50192"/>
    </source>
</evidence>
<evidence type="ECO:0000256" key="6">
    <source>
        <dbReference type="SAM" id="Phobius"/>
    </source>
</evidence>
<sequence>MSLLSKVRILPKILSVIALLGVAAVVISVISLNALSTLSDVARQAELAGEKNTLSSQLNINLLAMNRAEYRINAQPRPEIIQDATGRIERERKQFEERYELLKKLASTELDRRFLADFSPMAAAYFKELDATVSFVRGMSLPPSAETIEKLNREVVLSREAQEKARTRTREYFTELGKQVKELSAQGEQTAASGRNTIITVASVGILGALALGFFIGQFGIARPIGASVASLQTLAKDDFSIEIAGSDRGDEVGDIAKAALVFKQNGLDKQRMQREQKEAEQRAIADRKADMQKMANNFEAAVGEIINTVSSASTELEAAAGTLTRTAETTQGLATRVASASEQASTNVQSVASATNEMSSSVHEISRQVQESSRIANDAVKQAEKTDARITELSQAASRIGDVVKLITAIAEQTNLLALNATIEAARAGEAGKGFAVVANEVKALAAQTGKATGEISSQITSMQAATQDSVGAIKEIGGTIGRIAEITATIAAAVEEQGAATSEIARNVQQAASGTTEVATNIGEVDRGAAETGSASSQVLSSAQQLSGESNRLKLEVGDAAVDVVAVDHERLAGLVGGRE</sequence>
<dbReference type="GO" id="GO:0006935">
    <property type="term" value="P:chemotaxis"/>
    <property type="evidence" value="ECO:0007669"/>
    <property type="project" value="InterPro"/>
</dbReference>
<dbReference type="PRINTS" id="PR00260">
    <property type="entry name" value="CHEMTRNSDUCR"/>
</dbReference>
<keyword evidence="3 5" id="KW-0807">Transducer</keyword>
<accession>A0A327JX94</accession>